<evidence type="ECO:0000313" key="3">
    <source>
        <dbReference type="Proteomes" id="UP000026961"/>
    </source>
</evidence>
<sequence length="455" mass="50103">MPPLRRARARHDATPYTGGWLSRRRRPCRQRIRSRDDARAGSDDDDGGLLTALPDDVLFEILPRVFSDAADVARFASACPRWCSFVATHAATISRALPRPTRFRPSLALGCFQQENDVGRCSWGRKRLAASSSPQPHFFPAATASASRFLGPFSLPDSDPMFDYAQPVASRNGRVVFELRRDARSDGLAFVVSNPMTGDTAVLPPLTGGDCPGSYACAILTGDDLDTPPSRSFFRLLIIYNRPGFTAMRCYSSDDGSWGPERRKPGRKMLDHWLRRLGHAVVVGGVAYWPFHSEAIGVRLSDPAMDVCSVPYTYGEYWYEQDLRILGVSPDGRELRYIDAGFRRPASLVLSSLKTKFDDHGDMYDVHVEVPDLAVALTKTPIKLRWFGEKSGTVIFTIGDAQHGGVFAVNVAEGTVNKLAEGTAEKLADGGGYHACRNIYGYEMDRATLLASLAD</sequence>
<keyword evidence="3" id="KW-1185">Reference proteome</keyword>
<organism evidence="2">
    <name type="scientific">Oryza glumipatula</name>
    <dbReference type="NCBI Taxonomy" id="40148"/>
    <lineage>
        <taxon>Eukaryota</taxon>
        <taxon>Viridiplantae</taxon>
        <taxon>Streptophyta</taxon>
        <taxon>Embryophyta</taxon>
        <taxon>Tracheophyta</taxon>
        <taxon>Spermatophyta</taxon>
        <taxon>Magnoliopsida</taxon>
        <taxon>Liliopsida</taxon>
        <taxon>Poales</taxon>
        <taxon>Poaceae</taxon>
        <taxon>BOP clade</taxon>
        <taxon>Oryzoideae</taxon>
        <taxon>Oryzeae</taxon>
        <taxon>Oryzinae</taxon>
        <taxon>Oryza</taxon>
    </lineage>
</organism>
<protein>
    <recommendedName>
        <fullName evidence="4">F-box domain-containing protein</fullName>
    </recommendedName>
</protein>
<dbReference type="Gramene" id="OGLUM10G03070.1">
    <property type="protein sequence ID" value="OGLUM10G03070.1"/>
    <property type="gene ID" value="OGLUM10G03070"/>
</dbReference>
<dbReference type="EnsemblPlants" id="OGLUM10G03070.1">
    <property type="protein sequence ID" value="OGLUM10G03070.1"/>
    <property type="gene ID" value="OGLUM10G03070"/>
</dbReference>
<dbReference type="HOGENOM" id="CLU_049527_0_0_1"/>
<evidence type="ECO:0000313" key="2">
    <source>
        <dbReference type="EnsemblPlants" id="OGLUM10G03150.1"/>
    </source>
</evidence>
<feature type="region of interest" description="Disordered" evidence="1">
    <location>
        <begin position="1"/>
        <end position="21"/>
    </location>
</feature>
<dbReference type="AlphaFoldDB" id="A0A0E0B850"/>
<dbReference type="eggNOG" id="ENOG502R3F1">
    <property type="taxonomic scope" value="Eukaryota"/>
</dbReference>
<accession>A0A0E0B850</accession>
<dbReference type="EnsemblPlants" id="OGLUM10G03150.1">
    <property type="protein sequence ID" value="OGLUM10G03150.1"/>
    <property type="gene ID" value="OGLUM10G03150"/>
</dbReference>
<dbReference type="EnsemblPlants" id="OGLUM10G03090.1">
    <property type="protein sequence ID" value="OGLUM10G03090.1"/>
    <property type="gene ID" value="OGLUM10G03090"/>
</dbReference>
<dbReference type="InterPro" id="IPR036047">
    <property type="entry name" value="F-box-like_dom_sf"/>
</dbReference>
<name>A0A0E0B850_9ORYZ</name>
<dbReference type="Gramene" id="OGLUM10G03090.1">
    <property type="protein sequence ID" value="OGLUM10G03090.1"/>
    <property type="gene ID" value="OGLUM10G03090"/>
</dbReference>
<dbReference type="PANTHER" id="PTHR36140">
    <property type="entry name" value="F-BOX DOMAIN-CONTAINING PROTEIN-RELATED"/>
    <property type="match status" value="1"/>
</dbReference>
<proteinExistence type="predicted"/>
<evidence type="ECO:0008006" key="4">
    <source>
        <dbReference type="Google" id="ProtNLM"/>
    </source>
</evidence>
<dbReference type="PANTHER" id="PTHR36140:SF7">
    <property type="entry name" value="F-BOX DOMAIN-CONTAINING PROTEIN"/>
    <property type="match status" value="1"/>
</dbReference>
<dbReference type="Gramene" id="OGLUM10G03150.1">
    <property type="protein sequence ID" value="OGLUM10G03150.1"/>
    <property type="gene ID" value="OGLUM10G03150"/>
</dbReference>
<dbReference type="SUPFAM" id="SSF81383">
    <property type="entry name" value="F-box domain"/>
    <property type="match status" value="1"/>
</dbReference>
<evidence type="ECO:0000256" key="1">
    <source>
        <dbReference type="SAM" id="MobiDB-lite"/>
    </source>
</evidence>
<reference evidence="2" key="2">
    <citation type="submission" date="2018-05" db="EMBL/GenBank/DDBJ databases">
        <title>OgluRS3 (Oryza glumaepatula Reference Sequence Version 3).</title>
        <authorList>
            <person name="Zhang J."/>
            <person name="Kudrna D."/>
            <person name="Lee S."/>
            <person name="Talag J."/>
            <person name="Welchert J."/>
            <person name="Wing R.A."/>
        </authorList>
    </citation>
    <scope>NUCLEOTIDE SEQUENCE [LARGE SCALE GENOMIC DNA]</scope>
</reference>
<reference evidence="2" key="1">
    <citation type="submission" date="2015-04" db="UniProtKB">
        <authorList>
            <consortium name="EnsemblPlants"/>
        </authorList>
    </citation>
    <scope>IDENTIFICATION</scope>
</reference>
<dbReference type="Proteomes" id="UP000026961">
    <property type="component" value="Chromosome 10"/>
</dbReference>